<keyword evidence="1" id="KW-0521">NADP</keyword>
<dbReference type="Proteomes" id="UP000616885">
    <property type="component" value="Unassembled WGS sequence"/>
</dbReference>
<reference evidence="4" key="1">
    <citation type="submission" date="2020-10" db="EMBL/GenBank/DDBJ databases">
        <title>High-Quality Genome Resource of Clonostachys rosea strain S41 by Oxford Nanopore Long-Read Sequencing.</title>
        <authorList>
            <person name="Wang H."/>
        </authorList>
    </citation>
    <scope>NUCLEOTIDE SEQUENCE</scope>
    <source>
        <strain evidence="4">S41</strain>
    </source>
</reference>
<proteinExistence type="predicted"/>
<organism evidence="4 5">
    <name type="scientific">Bionectria ochroleuca</name>
    <name type="common">Gliocladium roseum</name>
    <dbReference type="NCBI Taxonomy" id="29856"/>
    <lineage>
        <taxon>Eukaryota</taxon>
        <taxon>Fungi</taxon>
        <taxon>Dikarya</taxon>
        <taxon>Ascomycota</taxon>
        <taxon>Pezizomycotina</taxon>
        <taxon>Sordariomycetes</taxon>
        <taxon>Hypocreomycetidae</taxon>
        <taxon>Hypocreales</taxon>
        <taxon>Bionectriaceae</taxon>
        <taxon>Clonostachys</taxon>
    </lineage>
</organism>
<accession>A0A8H7KCS5</accession>
<dbReference type="PANTHER" id="PTHR47706">
    <property type="entry name" value="NMRA-LIKE FAMILY PROTEIN"/>
    <property type="match status" value="1"/>
</dbReference>
<dbReference type="InterPro" id="IPR045312">
    <property type="entry name" value="PCBER-like"/>
</dbReference>
<evidence type="ECO:0000313" key="4">
    <source>
        <dbReference type="EMBL" id="KAF9747799.1"/>
    </source>
</evidence>
<evidence type="ECO:0000256" key="2">
    <source>
        <dbReference type="ARBA" id="ARBA00023002"/>
    </source>
</evidence>
<dbReference type="EMBL" id="JADCTT010000009">
    <property type="protein sequence ID" value="KAF9747799.1"/>
    <property type="molecule type" value="Genomic_DNA"/>
</dbReference>
<evidence type="ECO:0000259" key="3">
    <source>
        <dbReference type="Pfam" id="PF05368"/>
    </source>
</evidence>
<feature type="domain" description="NmrA-like" evidence="3">
    <location>
        <begin position="4"/>
        <end position="233"/>
    </location>
</feature>
<keyword evidence="2" id="KW-0560">Oxidoreductase</keyword>
<dbReference type="SUPFAM" id="SSF51735">
    <property type="entry name" value="NAD(P)-binding Rossmann-fold domains"/>
    <property type="match status" value="1"/>
</dbReference>
<dbReference type="InterPro" id="IPR008030">
    <property type="entry name" value="NmrA-like"/>
</dbReference>
<gene>
    <name evidence="4" type="ORF">IM811_017304</name>
</gene>
<evidence type="ECO:0000313" key="5">
    <source>
        <dbReference type="Proteomes" id="UP000616885"/>
    </source>
</evidence>
<name>A0A8H7KCS5_BIOOC</name>
<dbReference type="GO" id="GO:0016491">
    <property type="term" value="F:oxidoreductase activity"/>
    <property type="evidence" value="ECO:0007669"/>
    <property type="project" value="UniProtKB-KW"/>
</dbReference>
<protein>
    <recommendedName>
        <fullName evidence="3">NmrA-like domain-containing protein</fullName>
    </recommendedName>
</protein>
<dbReference type="PANTHER" id="PTHR47706:SF9">
    <property type="entry name" value="NMRA-LIKE DOMAIN-CONTAINING PROTEIN-RELATED"/>
    <property type="match status" value="1"/>
</dbReference>
<evidence type="ECO:0000256" key="1">
    <source>
        <dbReference type="ARBA" id="ARBA00022857"/>
    </source>
</evidence>
<dbReference type="CDD" id="cd05259">
    <property type="entry name" value="PCBER_SDR_a"/>
    <property type="match status" value="1"/>
</dbReference>
<dbReference type="InterPro" id="IPR036291">
    <property type="entry name" value="NAD(P)-bd_dom_sf"/>
</dbReference>
<dbReference type="Pfam" id="PF05368">
    <property type="entry name" value="NmrA"/>
    <property type="match status" value="1"/>
</dbReference>
<sequence>MSISKVALVGANGNLGSVILPALVDAGFEVTIIQRSGSKSKPAVSSPNLKTKEVDGEFPLPDITAALKGQDAVIAAFPLPNRLQHHLRLAYAAAEAGVRRYIPADFGSCDAAASEPLRRLQLYRDKTKVRERCQGLTREFPDTFTWTALVCGHFFDWGLKKKFLHIDLDQHTALILDGGNKPASVATLKRVGEAVVRVLQRPEQTANRTLYIQSFNPTQRDVIKALERATGVEWTVEEEESGKFLDRHQKLYDEGSHEAQEDIVYALGALDADWTTRDGYAMELLGLENEDLDEVVGAILKEHAAQSKPTA</sequence>
<comment type="caution">
    <text evidence="4">The sequence shown here is derived from an EMBL/GenBank/DDBJ whole genome shotgun (WGS) entry which is preliminary data.</text>
</comment>
<dbReference type="InterPro" id="IPR051609">
    <property type="entry name" value="NmrA/Isoflavone_reductase-like"/>
</dbReference>
<dbReference type="Gene3D" id="3.40.50.720">
    <property type="entry name" value="NAD(P)-binding Rossmann-like Domain"/>
    <property type="match status" value="1"/>
</dbReference>
<dbReference type="AlphaFoldDB" id="A0A8H7KCS5"/>